<dbReference type="EMBL" id="KV748792">
    <property type="protein sequence ID" value="OCL13035.1"/>
    <property type="molecule type" value="Genomic_DNA"/>
</dbReference>
<dbReference type="PANTHER" id="PTHR24223:SF399">
    <property type="entry name" value="ABC TRANSPORTER ATNG"/>
    <property type="match status" value="1"/>
</dbReference>
<name>A0A8E2FA15_9PEZI</name>
<gene>
    <name evidence="4" type="ORF">AOQ84DRAFT_436584</name>
</gene>
<evidence type="ECO:0000313" key="4">
    <source>
        <dbReference type="EMBL" id="OCL13035.1"/>
    </source>
</evidence>
<protein>
    <submittedName>
        <fullName evidence="4">Uncharacterized protein</fullName>
    </submittedName>
</protein>
<dbReference type="GO" id="GO:0016020">
    <property type="term" value="C:membrane"/>
    <property type="evidence" value="ECO:0007669"/>
    <property type="project" value="TreeGrafter"/>
</dbReference>
<keyword evidence="2" id="KW-0067">ATP-binding</keyword>
<evidence type="ECO:0000313" key="5">
    <source>
        <dbReference type="Proteomes" id="UP000250140"/>
    </source>
</evidence>
<dbReference type="PANTHER" id="PTHR24223">
    <property type="entry name" value="ATP-BINDING CASSETTE SUB-FAMILY C"/>
    <property type="match status" value="1"/>
</dbReference>
<proteinExistence type="predicted"/>
<keyword evidence="1" id="KW-0547">Nucleotide-binding</keyword>
<dbReference type="Proteomes" id="UP000250140">
    <property type="component" value="Unassembled WGS sequence"/>
</dbReference>
<dbReference type="AlphaFoldDB" id="A0A8E2FA15"/>
<dbReference type="GO" id="GO:0042626">
    <property type="term" value="F:ATPase-coupled transmembrane transporter activity"/>
    <property type="evidence" value="ECO:0007669"/>
    <property type="project" value="TreeGrafter"/>
</dbReference>
<evidence type="ECO:0000256" key="2">
    <source>
        <dbReference type="ARBA" id="ARBA00022840"/>
    </source>
</evidence>
<dbReference type="Gene3D" id="3.40.50.300">
    <property type="entry name" value="P-loop containing nucleotide triphosphate hydrolases"/>
    <property type="match status" value="1"/>
</dbReference>
<dbReference type="InterPro" id="IPR027417">
    <property type="entry name" value="P-loop_NTPase"/>
</dbReference>
<keyword evidence="5" id="KW-1185">Reference proteome</keyword>
<evidence type="ECO:0000256" key="3">
    <source>
        <dbReference type="SAM" id="MobiDB-lite"/>
    </source>
</evidence>
<organism evidence="4 5">
    <name type="scientific">Glonium stellatum</name>
    <dbReference type="NCBI Taxonomy" id="574774"/>
    <lineage>
        <taxon>Eukaryota</taxon>
        <taxon>Fungi</taxon>
        <taxon>Dikarya</taxon>
        <taxon>Ascomycota</taxon>
        <taxon>Pezizomycotina</taxon>
        <taxon>Dothideomycetes</taxon>
        <taxon>Pleosporomycetidae</taxon>
        <taxon>Gloniales</taxon>
        <taxon>Gloniaceae</taxon>
        <taxon>Glonium</taxon>
    </lineage>
</organism>
<reference evidence="4 5" key="1">
    <citation type="journal article" date="2016" name="Nat. Commun.">
        <title>Ectomycorrhizal ecology is imprinted in the genome of the dominant symbiotic fungus Cenococcum geophilum.</title>
        <authorList>
            <consortium name="DOE Joint Genome Institute"/>
            <person name="Peter M."/>
            <person name="Kohler A."/>
            <person name="Ohm R.A."/>
            <person name="Kuo A."/>
            <person name="Krutzmann J."/>
            <person name="Morin E."/>
            <person name="Arend M."/>
            <person name="Barry K.W."/>
            <person name="Binder M."/>
            <person name="Choi C."/>
            <person name="Clum A."/>
            <person name="Copeland A."/>
            <person name="Grisel N."/>
            <person name="Haridas S."/>
            <person name="Kipfer T."/>
            <person name="LaButti K."/>
            <person name="Lindquist E."/>
            <person name="Lipzen A."/>
            <person name="Maire R."/>
            <person name="Meier B."/>
            <person name="Mihaltcheva S."/>
            <person name="Molinier V."/>
            <person name="Murat C."/>
            <person name="Poggeler S."/>
            <person name="Quandt C.A."/>
            <person name="Sperisen C."/>
            <person name="Tritt A."/>
            <person name="Tisserant E."/>
            <person name="Crous P.W."/>
            <person name="Henrissat B."/>
            <person name="Nehls U."/>
            <person name="Egli S."/>
            <person name="Spatafora J.W."/>
            <person name="Grigoriev I.V."/>
            <person name="Martin F.M."/>
        </authorList>
    </citation>
    <scope>NUCLEOTIDE SEQUENCE [LARGE SCALE GENOMIC DNA]</scope>
    <source>
        <strain evidence="4 5">CBS 207.34</strain>
    </source>
</reference>
<feature type="region of interest" description="Disordered" evidence="3">
    <location>
        <begin position="158"/>
        <end position="189"/>
    </location>
</feature>
<dbReference type="InterPro" id="IPR050173">
    <property type="entry name" value="ABC_transporter_C-like"/>
</dbReference>
<accession>A0A8E2FA15</accession>
<evidence type="ECO:0000256" key="1">
    <source>
        <dbReference type="ARBA" id="ARBA00022741"/>
    </source>
</evidence>
<dbReference type="GO" id="GO:0005524">
    <property type="term" value="F:ATP binding"/>
    <property type="evidence" value="ECO:0007669"/>
    <property type="project" value="UniProtKB-KW"/>
</dbReference>
<sequence>MSPCEKISRARPVLIEASMMKLRGYAGSGKISPRRKWKCHKNRLEGRVSRWRLKESHFFGTNIICKEAYSNCRDVLLGLNNITGKPAFDRVLGRNKILRKSQTTVILATHSTHRVRQADKAVVMSSGRTIEQDEYRKVLAGNLDSHIFKTGASTEINTESNLKNEKPTSTETAKPGSLTKANSGSGDNDDTYDRRLGNIRFLYVLSAVGKWHCGICLVLLVLSTAYTTLQYIWLKWWVEFDGSGRSSTMKNLLVVETSLDAIIHIHQLADTPAEENRSAISDLLKGGPLVGSARFKGLAASCREFGIPVLCGGNLNIGPAEK</sequence>